<feature type="compositionally biased region" description="Polar residues" evidence="2">
    <location>
        <begin position="483"/>
        <end position="494"/>
    </location>
</feature>
<feature type="region of interest" description="Disordered" evidence="2">
    <location>
        <begin position="535"/>
        <end position="561"/>
    </location>
</feature>
<proteinExistence type="predicted"/>
<feature type="region of interest" description="Disordered" evidence="2">
    <location>
        <begin position="36"/>
        <end position="65"/>
    </location>
</feature>
<feature type="coiled-coil region" evidence="1">
    <location>
        <begin position="121"/>
        <end position="208"/>
    </location>
</feature>
<feature type="compositionally biased region" description="Polar residues" evidence="2">
    <location>
        <begin position="542"/>
        <end position="551"/>
    </location>
</feature>
<dbReference type="AlphaFoldDB" id="A0AAD1Y8Q3"/>
<evidence type="ECO:0000313" key="3">
    <source>
        <dbReference type="EMBL" id="CAI2386564.1"/>
    </source>
</evidence>
<sequence>MEEERANEDAKKILINILGKRQPDSSQNNVVIHDEMPSIDDESSEYKEPSIASKSCNGEHSKSINNAFKDEEGNTFTSNMDATQSKGSTVSFQTFNLEPPMEYEEIIQKLEGDIRKHIRVQNQLKLHIESLQGRVDDKEKESVVKNQQIIDLTEHMEALRGSIAEMNQKKKQEIKQLKDQSDREIKRITEENKKLNKVIRDQSQYEERKVFVAKSIPHSSIERAKRPDSIRSNNSHGPMKVQEISGINIKKHHRHGSNTSNLSSKHYTKLGQSKKQSNFEIGNNPKQSFNTNKPVKQSPYSTMRYTKTAEGDNMDLDLLQDWDKQKTMPVQARQTSSKKRKSDCKKIQRKSENKSKNKSLLATSNSKSLRYDLYKGLSQYNQSMGTFGKPVNTSSQTQLKRSQLYSTANVHNKSTSNLGSGSMNMKAHLSKKMIKNYVNTNREKDHMGIRYEIEKNGNQKRLNTYAKKAAQRENNGAKRPKSTLDNAPTFQGGSNIRKVPKTYQSPSGIADESRKTKVKVYKLEKNKIVSEIEDRRKHLKSKSQSNFSSQHAVDHKAKKLRNSKIKKTDIYSQNFMSNELQKSSGIRENASKITSPGSENKKSPMRTVSNFQQMNKVIKKVNNTMKNSRSHYTRKAGTERELNKNHSLIAESGCSGFFGNNKNKGNYYITSNYRTKERTFRLSGYNKTFWE</sequence>
<dbReference type="EMBL" id="CAMPGE010029086">
    <property type="protein sequence ID" value="CAI2386564.1"/>
    <property type="molecule type" value="Genomic_DNA"/>
</dbReference>
<feature type="compositionally biased region" description="Basic and acidic residues" evidence="2">
    <location>
        <begin position="344"/>
        <end position="355"/>
    </location>
</feature>
<name>A0AAD1Y8Q3_EUPCR</name>
<evidence type="ECO:0000313" key="4">
    <source>
        <dbReference type="Proteomes" id="UP001295684"/>
    </source>
</evidence>
<keyword evidence="1" id="KW-0175">Coiled coil</keyword>
<gene>
    <name evidence="3" type="ORF">ECRASSUSDP1_LOCUS28186</name>
</gene>
<comment type="caution">
    <text evidence="3">The sequence shown here is derived from an EMBL/GenBank/DDBJ whole genome shotgun (WGS) entry which is preliminary data.</text>
</comment>
<feature type="region of interest" description="Disordered" evidence="2">
    <location>
        <begin position="327"/>
        <end position="363"/>
    </location>
</feature>
<dbReference type="Proteomes" id="UP001295684">
    <property type="component" value="Unassembled WGS sequence"/>
</dbReference>
<evidence type="ECO:0000256" key="1">
    <source>
        <dbReference type="SAM" id="Coils"/>
    </source>
</evidence>
<organism evidence="3 4">
    <name type="scientific">Euplotes crassus</name>
    <dbReference type="NCBI Taxonomy" id="5936"/>
    <lineage>
        <taxon>Eukaryota</taxon>
        <taxon>Sar</taxon>
        <taxon>Alveolata</taxon>
        <taxon>Ciliophora</taxon>
        <taxon>Intramacronucleata</taxon>
        <taxon>Spirotrichea</taxon>
        <taxon>Hypotrichia</taxon>
        <taxon>Euplotida</taxon>
        <taxon>Euplotidae</taxon>
        <taxon>Moneuplotes</taxon>
    </lineage>
</organism>
<feature type="region of interest" description="Disordered" evidence="2">
    <location>
        <begin position="271"/>
        <end position="299"/>
    </location>
</feature>
<feature type="region of interest" description="Disordered" evidence="2">
    <location>
        <begin position="582"/>
        <end position="605"/>
    </location>
</feature>
<reference evidence="3" key="1">
    <citation type="submission" date="2023-07" db="EMBL/GenBank/DDBJ databases">
        <authorList>
            <consortium name="AG Swart"/>
            <person name="Singh M."/>
            <person name="Singh A."/>
            <person name="Seah K."/>
            <person name="Emmerich C."/>
        </authorList>
    </citation>
    <scope>NUCLEOTIDE SEQUENCE</scope>
    <source>
        <strain evidence="3">DP1</strain>
    </source>
</reference>
<keyword evidence="4" id="KW-1185">Reference proteome</keyword>
<feature type="region of interest" description="Disordered" evidence="2">
    <location>
        <begin position="469"/>
        <end position="514"/>
    </location>
</feature>
<evidence type="ECO:0000256" key="2">
    <source>
        <dbReference type="SAM" id="MobiDB-lite"/>
    </source>
</evidence>
<feature type="compositionally biased region" description="Polar residues" evidence="2">
    <location>
        <begin position="582"/>
        <end position="598"/>
    </location>
</feature>
<accession>A0AAD1Y8Q3</accession>
<protein>
    <submittedName>
        <fullName evidence="3">Uncharacterized protein</fullName>
    </submittedName>
</protein>